<evidence type="ECO:0000256" key="3">
    <source>
        <dbReference type="ARBA" id="ARBA00022692"/>
    </source>
</evidence>
<keyword evidence="3 7" id="KW-0812">Transmembrane</keyword>
<comment type="subcellular location">
    <subcellularLocation>
        <location evidence="1">Cell membrane</location>
        <topology evidence="1">Multi-pass membrane protein</topology>
    </subcellularLocation>
</comment>
<dbReference type="PANTHER" id="PTHR35402:SF1">
    <property type="entry name" value="TYPE II SECRETION SYSTEM PROTEIN GSPF DOMAIN-CONTAINING PROTEIN"/>
    <property type="match status" value="1"/>
</dbReference>
<evidence type="ECO:0000259" key="8">
    <source>
        <dbReference type="Pfam" id="PF00482"/>
    </source>
</evidence>
<feature type="transmembrane region" description="Helical" evidence="7">
    <location>
        <begin position="40"/>
        <end position="59"/>
    </location>
</feature>
<dbReference type="Pfam" id="PF00482">
    <property type="entry name" value="T2SSF"/>
    <property type="match status" value="1"/>
</dbReference>
<evidence type="ECO:0000256" key="7">
    <source>
        <dbReference type="SAM" id="Phobius"/>
    </source>
</evidence>
<protein>
    <recommendedName>
        <fullName evidence="8">Type II secretion system protein GspF domain-containing protein</fullName>
    </recommendedName>
</protein>
<dbReference type="InterPro" id="IPR018076">
    <property type="entry name" value="T2SS_GspF_dom"/>
</dbReference>
<gene>
    <name evidence="9" type="ORF">ENS19_02330</name>
</gene>
<feature type="domain" description="Type II secretion system protein GspF" evidence="8">
    <location>
        <begin position="84"/>
        <end position="200"/>
    </location>
</feature>
<comment type="caution">
    <text evidence="9">The sequence shown here is derived from an EMBL/GenBank/DDBJ whole genome shotgun (WGS) entry which is preliminary data.</text>
</comment>
<sequence>MPFMEKRKKYYIYAAESAAGVAIGLFGVLTYFSNPVLADYIFTIAFTVGILPFAILSVLENRWRSSVEKRIPEMLEDIAEGQLTGLTFLRALEASAMKDYGRITEELRRILSHVKLGGTIEEGFERFAQRMDSKMVKRASGIIVETTKSGGDVAKIIRSLASYLRQIEGLNNERKATMRTYIVIVYIAFAVFMSTVIILLNQFFYPMIGLGTVIFTPQADYLTYRRIFYYMGFIQAFFSGLVAGKLGEGYIASGFKHSVAMMLINLAIFFFLVAG</sequence>
<accession>A0A7C3J1T6</accession>
<keyword evidence="4 7" id="KW-1133">Transmembrane helix</keyword>
<evidence type="ECO:0000256" key="4">
    <source>
        <dbReference type="ARBA" id="ARBA00022989"/>
    </source>
</evidence>
<organism evidence="9">
    <name type="scientific">Candidatus Methanomethylicus mesodigestus</name>
    <dbReference type="NCBI Taxonomy" id="1867258"/>
    <lineage>
        <taxon>Archaea</taxon>
        <taxon>Thermoproteota</taxon>
        <taxon>Methanosuratincolia</taxon>
        <taxon>Candidatus Methanomethylicales</taxon>
        <taxon>Candidatus Methanomethylicaceae</taxon>
        <taxon>Candidatus Methanomethylicus</taxon>
    </lineage>
</organism>
<dbReference type="EMBL" id="DSTX01000002">
    <property type="protein sequence ID" value="HFK20095.1"/>
    <property type="molecule type" value="Genomic_DNA"/>
</dbReference>
<evidence type="ECO:0000256" key="2">
    <source>
        <dbReference type="ARBA" id="ARBA00022475"/>
    </source>
</evidence>
<feature type="coiled-coil region" evidence="6">
    <location>
        <begin position="153"/>
        <end position="180"/>
    </location>
</feature>
<keyword evidence="2" id="KW-1003">Cell membrane</keyword>
<feature type="transmembrane region" description="Helical" evidence="7">
    <location>
        <begin position="227"/>
        <end position="246"/>
    </location>
</feature>
<evidence type="ECO:0000256" key="1">
    <source>
        <dbReference type="ARBA" id="ARBA00004651"/>
    </source>
</evidence>
<dbReference type="AlphaFoldDB" id="A0A7C3J1T6"/>
<evidence type="ECO:0000256" key="5">
    <source>
        <dbReference type="ARBA" id="ARBA00023136"/>
    </source>
</evidence>
<dbReference type="PANTHER" id="PTHR35402">
    <property type="entry name" value="INTEGRAL MEMBRANE PROTEIN-RELATED"/>
    <property type="match status" value="1"/>
</dbReference>
<dbReference type="GO" id="GO:0005886">
    <property type="term" value="C:plasma membrane"/>
    <property type="evidence" value="ECO:0007669"/>
    <property type="project" value="UniProtKB-SubCell"/>
</dbReference>
<feature type="transmembrane region" description="Helical" evidence="7">
    <location>
        <begin position="258"/>
        <end position="274"/>
    </location>
</feature>
<keyword evidence="5 7" id="KW-0472">Membrane</keyword>
<proteinExistence type="predicted"/>
<feature type="transmembrane region" description="Helical" evidence="7">
    <location>
        <begin position="181"/>
        <end position="207"/>
    </location>
</feature>
<evidence type="ECO:0000256" key="6">
    <source>
        <dbReference type="SAM" id="Coils"/>
    </source>
</evidence>
<name>A0A7C3J1T6_9CREN</name>
<feature type="transmembrane region" description="Helical" evidence="7">
    <location>
        <begin position="12"/>
        <end position="34"/>
    </location>
</feature>
<keyword evidence="6" id="KW-0175">Coiled coil</keyword>
<evidence type="ECO:0000313" key="9">
    <source>
        <dbReference type="EMBL" id="HFK20095.1"/>
    </source>
</evidence>
<reference evidence="9" key="1">
    <citation type="journal article" date="2020" name="mSystems">
        <title>Genome- and Community-Level Interaction Insights into Carbon Utilization and Element Cycling Functions of Hydrothermarchaeota in Hydrothermal Sediment.</title>
        <authorList>
            <person name="Zhou Z."/>
            <person name="Liu Y."/>
            <person name="Xu W."/>
            <person name="Pan J."/>
            <person name="Luo Z.H."/>
            <person name="Li M."/>
        </authorList>
    </citation>
    <scope>NUCLEOTIDE SEQUENCE [LARGE SCALE GENOMIC DNA]</scope>
    <source>
        <strain evidence="9">SpSt-468</strain>
    </source>
</reference>
<dbReference type="InterPro" id="IPR056569">
    <property type="entry name" value="ArlJ-like"/>
</dbReference>